<evidence type="ECO:0000256" key="1">
    <source>
        <dbReference type="SAM" id="MobiDB-lite"/>
    </source>
</evidence>
<reference evidence="2 3" key="1">
    <citation type="submission" date="2014-02" db="EMBL/GenBank/DDBJ databases">
        <title>The genome sequence of Colletotrichum salicis CBS 607.94.</title>
        <authorList>
            <person name="Baroncelli R."/>
            <person name="Thon M.R."/>
        </authorList>
    </citation>
    <scope>NUCLEOTIDE SEQUENCE [LARGE SCALE GENOMIC DNA]</scope>
    <source>
        <strain evidence="2 3">CBS 607.94</strain>
    </source>
</reference>
<dbReference type="Proteomes" id="UP000070121">
    <property type="component" value="Unassembled WGS sequence"/>
</dbReference>
<dbReference type="OrthoDB" id="10389281at2759"/>
<name>A0A135U0Q3_9PEZI</name>
<sequence>MQCIWLVRWLRSHVPQDTGSADLTDRITVDAVNVQWGRRKATTKLNRAVKKYAIRDHHGQTPPRRTFVCQPYLIGMLQGRPPICATESDINLPDRRSTPPIPSGTGP</sequence>
<dbReference type="EMBL" id="JFFI01001806">
    <property type="protein sequence ID" value="KXH53981.1"/>
    <property type="molecule type" value="Genomic_DNA"/>
</dbReference>
<protein>
    <submittedName>
        <fullName evidence="2">Uncharacterized protein</fullName>
    </submittedName>
</protein>
<evidence type="ECO:0000313" key="2">
    <source>
        <dbReference type="EMBL" id="KXH53981.1"/>
    </source>
</evidence>
<proteinExistence type="predicted"/>
<accession>A0A135U0Q3</accession>
<feature type="region of interest" description="Disordered" evidence="1">
    <location>
        <begin position="85"/>
        <end position="107"/>
    </location>
</feature>
<dbReference type="AlphaFoldDB" id="A0A135U0Q3"/>
<keyword evidence="3" id="KW-1185">Reference proteome</keyword>
<comment type="caution">
    <text evidence="2">The sequence shown here is derived from an EMBL/GenBank/DDBJ whole genome shotgun (WGS) entry which is preliminary data.</text>
</comment>
<evidence type="ECO:0000313" key="3">
    <source>
        <dbReference type="Proteomes" id="UP000070121"/>
    </source>
</evidence>
<gene>
    <name evidence="2" type="ORF">CSAL01_09864</name>
</gene>
<organism evidence="2 3">
    <name type="scientific">Colletotrichum salicis</name>
    <dbReference type="NCBI Taxonomy" id="1209931"/>
    <lineage>
        <taxon>Eukaryota</taxon>
        <taxon>Fungi</taxon>
        <taxon>Dikarya</taxon>
        <taxon>Ascomycota</taxon>
        <taxon>Pezizomycotina</taxon>
        <taxon>Sordariomycetes</taxon>
        <taxon>Hypocreomycetidae</taxon>
        <taxon>Glomerellales</taxon>
        <taxon>Glomerellaceae</taxon>
        <taxon>Colletotrichum</taxon>
        <taxon>Colletotrichum acutatum species complex</taxon>
    </lineage>
</organism>